<keyword evidence="3" id="KW-1185">Reference proteome</keyword>
<evidence type="ECO:0000313" key="2">
    <source>
        <dbReference type="EMBL" id="MDQ0449708.1"/>
    </source>
</evidence>
<name>A0ABU0I509_9HYPH</name>
<proteinExistence type="predicted"/>
<gene>
    <name evidence="2" type="ORF">QO012_004230</name>
</gene>
<feature type="region of interest" description="Disordered" evidence="1">
    <location>
        <begin position="46"/>
        <end position="71"/>
    </location>
</feature>
<organism evidence="2 3">
    <name type="scientific">Methylobacterium aerolatum</name>
    <dbReference type="NCBI Taxonomy" id="418708"/>
    <lineage>
        <taxon>Bacteria</taxon>
        <taxon>Pseudomonadati</taxon>
        <taxon>Pseudomonadota</taxon>
        <taxon>Alphaproteobacteria</taxon>
        <taxon>Hyphomicrobiales</taxon>
        <taxon>Methylobacteriaceae</taxon>
        <taxon>Methylobacterium</taxon>
    </lineage>
</organism>
<reference evidence="2 3" key="1">
    <citation type="submission" date="2023-07" db="EMBL/GenBank/DDBJ databases">
        <title>Genomic Encyclopedia of Type Strains, Phase IV (KMG-IV): sequencing the most valuable type-strain genomes for metagenomic binning, comparative biology and taxonomic classification.</title>
        <authorList>
            <person name="Goeker M."/>
        </authorList>
    </citation>
    <scope>NUCLEOTIDE SEQUENCE [LARGE SCALE GENOMIC DNA]</scope>
    <source>
        <strain evidence="2 3">DSM 19013</strain>
    </source>
</reference>
<comment type="caution">
    <text evidence="2">The sequence shown here is derived from an EMBL/GenBank/DDBJ whole genome shotgun (WGS) entry which is preliminary data.</text>
</comment>
<dbReference type="EMBL" id="JAUSVP010000017">
    <property type="protein sequence ID" value="MDQ0449708.1"/>
    <property type="molecule type" value="Genomic_DNA"/>
</dbReference>
<accession>A0ABU0I509</accession>
<dbReference type="RefSeq" id="WP_238207549.1">
    <property type="nucleotide sequence ID" value="NZ_BPQE01000034.1"/>
</dbReference>
<evidence type="ECO:0000313" key="3">
    <source>
        <dbReference type="Proteomes" id="UP001231124"/>
    </source>
</evidence>
<evidence type="ECO:0000256" key="1">
    <source>
        <dbReference type="SAM" id="MobiDB-lite"/>
    </source>
</evidence>
<protein>
    <submittedName>
        <fullName evidence="2">Fe-Mo cluster-binding NifX family protein</fullName>
    </submittedName>
</protein>
<sequence>MMLFEQVRKNESAVRQVGARAIDAARRAGVAAYYMDPSLGEGIIKEMPDGSRHRLKPGTTDEVVESFGPRA</sequence>
<dbReference type="Proteomes" id="UP001231124">
    <property type="component" value="Unassembled WGS sequence"/>
</dbReference>